<organism evidence="2 3">
    <name type="scientific">Novosphingobium pokkalii</name>
    <dbReference type="NCBI Taxonomy" id="1770194"/>
    <lineage>
        <taxon>Bacteria</taxon>
        <taxon>Pseudomonadati</taxon>
        <taxon>Pseudomonadota</taxon>
        <taxon>Alphaproteobacteria</taxon>
        <taxon>Sphingomonadales</taxon>
        <taxon>Sphingomonadaceae</taxon>
        <taxon>Novosphingobium</taxon>
    </lineage>
</organism>
<keyword evidence="1" id="KW-0472">Membrane</keyword>
<sequence>MDETLPPAAPPASPVAVQPPSPLPRLLLLLSATTGLVDAVSVLGLGKVFTANMTGNVVFLAFALARAPGFMPVPYLVALALFMAGASVAGRLWRHAASHPLRYWLMRAAVLEAVLFLVAAGVALVPAAPGAVGHPAWAALSMVALTAGAMGFRNATVRQLKVPDLTTTVLTLTITGLAADSGGPNLRTRLMAIAMIFAGAAVGALLVLHTGLAVPLALTACLVLGGTLACVQHPLMALPHRP</sequence>
<evidence type="ECO:0000313" key="3">
    <source>
        <dbReference type="Proteomes" id="UP001595683"/>
    </source>
</evidence>
<reference evidence="3" key="1">
    <citation type="journal article" date="2019" name="Int. J. Syst. Evol. Microbiol.">
        <title>The Global Catalogue of Microorganisms (GCM) 10K type strain sequencing project: providing services to taxonomists for standard genome sequencing and annotation.</title>
        <authorList>
            <consortium name="The Broad Institute Genomics Platform"/>
            <consortium name="The Broad Institute Genome Sequencing Center for Infectious Disease"/>
            <person name="Wu L."/>
            <person name="Ma J."/>
        </authorList>
    </citation>
    <scope>NUCLEOTIDE SEQUENCE [LARGE SCALE GENOMIC DNA]</scope>
    <source>
        <strain evidence="3">KCTC 42224</strain>
    </source>
</reference>
<accession>A0ABV7V4C4</accession>
<feature type="transmembrane region" description="Helical" evidence="1">
    <location>
        <begin position="105"/>
        <end position="128"/>
    </location>
</feature>
<evidence type="ECO:0000256" key="1">
    <source>
        <dbReference type="SAM" id="Phobius"/>
    </source>
</evidence>
<keyword evidence="3" id="KW-1185">Reference proteome</keyword>
<feature type="transmembrane region" description="Helical" evidence="1">
    <location>
        <begin position="75"/>
        <end position="93"/>
    </location>
</feature>
<keyword evidence="1" id="KW-1133">Transmembrane helix</keyword>
<dbReference type="Proteomes" id="UP001595683">
    <property type="component" value="Unassembled WGS sequence"/>
</dbReference>
<dbReference type="PANTHER" id="PTHR37488">
    <property type="entry name" value="DUF1275 DOMAIN-CONTAINING PROTEIN"/>
    <property type="match status" value="1"/>
</dbReference>
<gene>
    <name evidence="2" type="ORF">ACFOOT_08860</name>
</gene>
<name>A0ABV7V4C4_9SPHN</name>
<protein>
    <submittedName>
        <fullName evidence="2">YoaK family protein</fullName>
    </submittedName>
</protein>
<dbReference type="PANTHER" id="PTHR37488:SF2">
    <property type="entry name" value="DUF1275 DOMAIN-CONTAINING PROTEIN"/>
    <property type="match status" value="1"/>
</dbReference>
<dbReference type="RefSeq" id="WP_191323669.1">
    <property type="nucleotide sequence ID" value="NZ_BMZP01000005.1"/>
</dbReference>
<dbReference type="EMBL" id="JBHRYE010000012">
    <property type="protein sequence ID" value="MFC3671536.1"/>
    <property type="molecule type" value="Genomic_DNA"/>
</dbReference>
<dbReference type="Pfam" id="PF06912">
    <property type="entry name" value="DUF1275"/>
    <property type="match status" value="1"/>
</dbReference>
<proteinExistence type="predicted"/>
<dbReference type="InterPro" id="IPR010699">
    <property type="entry name" value="DUF1275"/>
</dbReference>
<keyword evidence="1" id="KW-0812">Transmembrane</keyword>
<feature type="transmembrane region" description="Helical" evidence="1">
    <location>
        <begin position="214"/>
        <end position="231"/>
    </location>
</feature>
<evidence type="ECO:0000313" key="2">
    <source>
        <dbReference type="EMBL" id="MFC3671536.1"/>
    </source>
</evidence>
<feature type="transmembrane region" description="Helical" evidence="1">
    <location>
        <begin position="134"/>
        <end position="152"/>
    </location>
</feature>
<feature type="transmembrane region" description="Helical" evidence="1">
    <location>
        <begin position="190"/>
        <end position="208"/>
    </location>
</feature>
<comment type="caution">
    <text evidence="2">The sequence shown here is derived from an EMBL/GenBank/DDBJ whole genome shotgun (WGS) entry which is preliminary data.</text>
</comment>